<keyword evidence="2" id="KW-1185">Reference proteome</keyword>
<accession>A0A8J8NJS4</accession>
<comment type="caution">
    <text evidence="1">The sequence shown here is derived from an EMBL/GenBank/DDBJ whole genome shotgun (WGS) entry which is preliminary data.</text>
</comment>
<name>A0A8J8NJS4_HALGN</name>
<gene>
    <name evidence="1" type="ORF">FGO68_gene16682</name>
</gene>
<reference evidence="1" key="1">
    <citation type="submission" date="2019-06" db="EMBL/GenBank/DDBJ databases">
        <authorList>
            <person name="Zheng W."/>
        </authorList>
    </citation>
    <scope>NUCLEOTIDE SEQUENCE</scope>
    <source>
        <strain evidence="1">QDHG01</strain>
    </source>
</reference>
<dbReference type="AlphaFoldDB" id="A0A8J8NJS4"/>
<organism evidence="1 2">
    <name type="scientific">Halteria grandinella</name>
    <dbReference type="NCBI Taxonomy" id="5974"/>
    <lineage>
        <taxon>Eukaryota</taxon>
        <taxon>Sar</taxon>
        <taxon>Alveolata</taxon>
        <taxon>Ciliophora</taxon>
        <taxon>Intramacronucleata</taxon>
        <taxon>Spirotrichea</taxon>
        <taxon>Stichotrichia</taxon>
        <taxon>Sporadotrichida</taxon>
        <taxon>Halteriidae</taxon>
        <taxon>Halteria</taxon>
    </lineage>
</organism>
<protein>
    <submittedName>
        <fullName evidence="1">Uncharacterized protein</fullName>
    </submittedName>
</protein>
<evidence type="ECO:0000313" key="1">
    <source>
        <dbReference type="EMBL" id="TNV76501.1"/>
    </source>
</evidence>
<dbReference type="EMBL" id="RRYP01013455">
    <property type="protein sequence ID" value="TNV76501.1"/>
    <property type="molecule type" value="Genomic_DNA"/>
</dbReference>
<dbReference type="Proteomes" id="UP000785679">
    <property type="component" value="Unassembled WGS sequence"/>
</dbReference>
<proteinExistence type="predicted"/>
<evidence type="ECO:0000313" key="2">
    <source>
        <dbReference type="Proteomes" id="UP000785679"/>
    </source>
</evidence>
<sequence>MQQQAAKVKAARDERVRELEARKPAEQRWREHCGKLESEASELGKEIERLNRGDRDNFKIDDHFRGDL</sequence>